<feature type="chain" id="PRO_5027995311" evidence="5">
    <location>
        <begin position="20"/>
        <end position="1030"/>
    </location>
</feature>
<organism evidence="7">
    <name type="scientific">Schlesneria paludicola</name>
    <dbReference type="NCBI Taxonomy" id="360056"/>
    <lineage>
        <taxon>Bacteria</taxon>
        <taxon>Pseudomonadati</taxon>
        <taxon>Planctomycetota</taxon>
        <taxon>Planctomycetia</taxon>
        <taxon>Planctomycetales</taxon>
        <taxon>Planctomycetaceae</taxon>
        <taxon>Schlesneria</taxon>
    </lineage>
</organism>
<protein>
    <submittedName>
        <fullName evidence="7">DUF1553 domain-containing protein</fullName>
    </submittedName>
</protein>
<dbReference type="InterPro" id="IPR009056">
    <property type="entry name" value="Cyt_c-like_dom"/>
</dbReference>
<name>A0A7C2JYE2_9PLAN</name>
<evidence type="ECO:0000259" key="6">
    <source>
        <dbReference type="PROSITE" id="PS51007"/>
    </source>
</evidence>
<dbReference type="Pfam" id="PF07583">
    <property type="entry name" value="PSCyt2"/>
    <property type="match status" value="1"/>
</dbReference>
<evidence type="ECO:0000256" key="3">
    <source>
        <dbReference type="ARBA" id="ARBA00023004"/>
    </source>
</evidence>
<dbReference type="InterPro" id="IPR011444">
    <property type="entry name" value="DUF1549"/>
</dbReference>
<dbReference type="GO" id="GO:0009055">
    <property type="term" value="F:electron transfer activity"/>
    <property type="evidence" value="ECO:0007669"/>
    <property type="project" value="InterPro"/>
</dbReference>
<dbReference type="GO" id="GO:0046872">
    <property type="term" value="F:metal ion binding"/>
    <property type="evidence" value="ECO:0007669"/>
    <property type="project" value="UniProtKB-KW"/>
</dbReference>
<keyword evidence="3 4" id="KW-0408">Iron</keyword>
<feature type="signal peptide" evidence="5">
    <location>
        <begin position="1"/>
        <end position="19"/>
    </location>
</feature>
<dbReference type="PANTHER" id="PTHR35889">
    <property type="entry name" value="CYCLOINULO-OLIGOSACCHARIDE FRUCTANOTRANSFERASE-RELATED"/>
    <property type="match status" value="1"/>
</dbReference>
<dbReference type="SUPFAM" id="SSF46626">
    <property type="entry name" value="Cytochrome c"/>
    <property type="match status" value="1"/>
</dbReference>
<dbReference type="Pfam" id="PF07635">
    <property type="entry name" value="PSCyt1"/>
    <property type="match status" value="1"/>
</dbReference>
<evidence type="ECO:0000256" key="4">
    <source>
        <dbReference type="PROSITE-ProRule" id="PRU00433"/>
    </source>
</evidence>
<evidence type="ECO:0000313" key="7">
    <source>
        <dbReference type="EMBL" id="HEN13923.1"/>
    </source>
</evidence>
<dbReference type="InterPro" id="IPR022655">
    <property type="entry name" value="DUF1553"/>
</dbReference>
<keyword evidence="2 4" id="KW-0479">Metal-binding</keyword>
<dbReference type="EMBL" id="DSOK01000011">
    <property type="protein sequence ID" value="HEN13923.1"/>
    <property type="molecule type" value="Genomic_DNA"/>
</dbReference>
<dbReference type="InterPro" id="IPR036909">
    <property type="entry name" value="Cyt_c-like_dom_sf"/>
</dbReference>
<dbReference type="Pfam" id="PF07587">
    <property type="entry name" value="PSD1"/>
    <property type="match status" value="1"/>
</dbReference>
<evidence type="ECO:0000256" key="5">
    <source>
        <dbReference type="SAM" id="SignalP"/>
    </source>
</evidence>
<dbReference type="InterPro" id="IPR011429">
    <property type="entry name" value="Cyt_c_Planctomycete-type"/>
</dbReference>
<dbReference type="PANTHER" id="PTHR35889:SF3">
    <property type="entry name" value="F-BOX DOMAIN-CONTAINING PROTEIN"/>
    <property type="match status" value="1"/>
</dbReference>
<proteinExistence type="predicted"/>
<evidence type="ECO:0000256" key="2">
    <source>
        <dbReference type="ARBA" id="ARBA00022723"/>
    </source>
</evidence>
<evidence type="ECO:0000256" key="1">
    <source>
        <dbReference type="ARBA" id="ARBA00022617"/>
    </source>
</evidence>
<reference evidence="7" key="1">
    <citation type="journal article" date="2020" name="mSystems">
        <title>Genome- and Community-Level Interaction Insights into Carbon Utilization and Element Cycling Functions of Hydrothermarchaeota in Hydrothermal Sediment.</title>
        <authorList>
            <person name="Zhou Z."/>
            <person name="Liu Y."/>
            <person name="Xu W."/>
            <person name="Pan J."/>
            <person name="Luo Z.H."/>
            <person name="Li M."/>
        </authorList>
    </citation>
    <scope>NUCLEOTIDE SEQUENCE [LARGE SCALE GENOMIC DNA]</scope>
    <source>
        <strain evidence="7">SpSt-339</strain>
    </source>
</reference>
<dbReference type="PROSITE" id="PS51007">
    <property type="entry name" value="CYTC"/>
    <property type="match status" value="1"/>
</dbReference>
<sequence>MRAALLAAVVLSAGLTAAADDKVVFNRDVRPILSNNCFLCHGPDAKHREAGLRLDDPNVAVSKLESGATAIVPGDPAASELLKRITAHDPDVKMPPRDSGKSLTPEQIATLTKWIAQGADYQGHWSFLPPQRPTPPTVNDLTTVRNEIDLFLQSRLEREGLPVNGEADKVTLLRRLTLDLTGLPPTIAEVDAFLSDDSPEAYERAVDRLLDSPRFGEHFGRIWLDAARYGDTHGLHLDNERSLWPYRDWVINAFNQNLPFDQFTIQQLAGDLLPNATRDQQIASGFNRCNVTTSEGGSINEEVLVRYAIDRTEAMATVWMGLTLGCAVCHDHKFDPVSQREFYSLYAFFNSLADAAMDGNALLPPPILKLPTEEHLAQFAEFDRQIAATQQEIRQQLDGIAYVDSAIAGEPADALSTLRREVVWIEDDLPSGANAQGNTPWEFVTKDQGPVYAGERASKRTAPELSQHFFTGAKDGLKIGDGDVLFAYVYLDPANPPQSIMLQFNDGAWEHRMFWGEDKIPFGTTGTPSKLHGGPLPPAGQWIRLEVAADQVNLKPGATLNGWAFTQYGGTVYWDHAGIVTREHAPPPIRSLLAWEEVERSRNPSSLPGHIQNLLKVEEAKRNADQQKQLRDYFLQFAHADYRSLFDPLNQRVDSLNKQKTELDQRVPATMVSADLPQPREAFVLTRGAYDKPGEKVDRGVPAIFPPLPEAAPKNRLGLAQWLVSPEHPLTARVIVNRYWQHYFGTGIVKTAEDFGAQGEWPAHPELLDWLATEFVRTGWDVKRMQKLIVMSAAYRRSSKVRPDQLQRDPDNRLLARGPRFRLDAEVIRDTALAISGLLMERPGGKSVKPYQPDGVWEAVAFVGSNTRDFKRDDAQGLYRRSLYTFWKRTSPPPSMLTFDAPSRETCTVRRPRTNTPLQSLALMNDTQYVEAARRLAERMLTEGGSQPADRLEYGFRLTTARRPTPTELEILRTVFEKQLARFTQDAAAAEKLLAVGEAPRNTTLPAAEHAAYTMTANLLLNLDEAITKE</sequence>
<keyword evidence="1 4" id="KW-0349">Heme</keyword>
<feature type="domain" description="Cytochrome c" evidence="6">
    <location>
        <begin position="16"/>
        <end position="119"/>
    </location>
</feature>
<dbReference type="Gene3D" id="1.10.760.10">
    <property type="entry name" value="Cytochrome c-like domain"/>
    <property type="match status" value="1"/>
</dbReference>
<comment type="caution">
    <text evidence="7">The sequence shown here is derived from an EMBL/GenBank/DDBJ whole genome shotgun (WGS) entry which is preliminary data.</text>
</comment>
<dbReference type="AlphaFoldDB" id="A0A7C2JYE2"/>
<accession>A0A7C2JYE2</accession>
<keyword evidence="5" id="KW-0732">Signal</keyword>
<gene>
    <name evidence="7" type="ORF">ENQ76_00445</name>
</gene>
<dbReference type="GO" id="GO:0020037">
    <property type="term" value="F:heme binding"/>
    <property type="evidence" value="ECO:0007669"/>
    <property type="project" value="InterPro"/>
</dbReference>